<sequence length="99" mass="11113">MNYLDSIPAALFEFVGIIAGLTACFVILIQLIKEYKSSAPSSLSNTFLIGWLFIYAFWGLYGVRFDTMALWLTNAIAVSLQAMLCVIVFRKKARHSRKG</sequence>
<evidence type="ECO:0000313" key="3">
    <source>
        <dbReference type="Proteomes" id="UP000753961"/>
    </source>
</evidence>
<evidence type="ECO:0008006" key="4">
    <source>
        <dbReference type="Google" id="ProtNLM"/>
    </source>
</evidence>
<keyword evidence="1" id="KW-0472">Membrane</keyword>
<accession>A0A953HR14</accession>
<evidence type="ECO:0000256" key="1">
    <source>
        <dbReference type="SAM" id="Phobius"/>
    </source>
</evidence>
<name>A0A953HR14_9BACT</name>
<evidence type="ECO:0000313" key="2">
    <source>
        <dbReference type="EMBL" id="MBY5959689.1"/>
    </source>
</evidence>
<dbReference type="Proteomes" id="UP000753961">
    <property type="component" value="Unassembled WGS sequence"/>
</dbReference>
<keyword evidence="3" id="KW-1185">Reference proteome</keyword>
<feature type="transmembrane region" description="Helical" evidence="1">
    <location>
        <begin position="43"/>
        <end position="63"/>
    </location>
</feature>
<feature type="transmembrane region" description="Helical" evidence="1">
    <location>
        <begin position="6"/>
        <end position="31"/>
    </location>
</feature>
<dbReference type="Gene3D" id="1.20.1280.290">
    <property type="match status" value="1"/>
</dbReference>
<proteinExistence type="predicted"/>
<dbReference type="RefSeq" id="WP_222581227.1">
    <property type="nucleotide sequence ID" value="NZ_JAHVHU010000017.1"/>
</dbReference>
<dbReference type="EMBL" id="JAHVHU010000017">
    <property type="protein sequence ID" value="MBY5959689.1"/>
    <property type="molecule type" value="Genomic_DNA"/>
</dbReference>
<reference evidence="2" key="1">
    <citation type="submission" date="2021-06" db="EMBL/GenBank/DDBJ databases">
        <title>44 bacteria genomes isolated from Dapeng, Shenzhen.</title>
        <authorList>
            <person name="Zheng W."/>
            <person name="Yu S."/>
            <person name="Huang Y."/>
        </authorList>
    </citation>
    <scope>NUCLEOTIDE SEQUENCE</scope>
    <source>
        <strain evidence="2">DP5N28-2</strain>
    </source>
</reference>
<dbReference type="AlphaFoldDB" id="A0A953HR14"/>
<protein>
    <recommendedName>
        <fullName evidence="4">MtN3 and saliva related transmembrane protein</fullName>
    </recommendedName>
</protein>
<feature type="transmembrane region" description="Helical" evidence="1">
    <location>
        <begin position="69"/>
        <end position="89"/>
    </location>
</feature>
<comment type="caution">
    <text evidence="2">The sequence shown here is derived from an EMBL/GenBank/DDBJ whole genome shotgun (WGS) entry which is preliminary data.</text>
</comment>
<keyword evidence="1" id="KW-1133">Transmembrane helix</keyword>
<keyword evidence="1" id="KW-0812">Transmembrane</keyword>
<organism evidence="2 3">
    <name type="scientific">Membranihabitans marinus</name>
    <dbReference type="NCBI Taxonomy" id="1227546"/>
    <lineage>
        <taxon>Bacteria</taxon>
        <taxon>Pseudomonadati</taxon>
        <taxon>Bacteroidota</taxon>
        <taxon>Saprospiria</taxon>
        <taxon>Saprospirales</taxon>
        <taxon>Saprospiraceae</taxon>
        <taxon>Membranihabitans</taxon>
    </lineage>
</organism>
<gene>
    <name evidence="2" type="ORF">KUV50_16160</name>
</gene>